<evidence type="ECO:0000313" key="2">
    <source>
        <dbReference type="EMBL" id="KAH3878132.1"/>
    </source>
</evidence>
<protein>
    <submittedName>
        <fullName evidence="2">Uncharacterized protein</fullName>
    </submittedName>
</protein>
<accession>A0A9D4RTK7</accession>
<reference evidence="2" key="2">
    <citation type="submission" date="2020-11" db="EMBL/GenBank/DDBJ databases">
        <authorList>
            <person name="McCartney M.A."/>
            <person name="Auch B."/>
            <person name="Kono T."/>
            <person name="Mallez S."/>
            <person name="Becker A."/>
            <person name="Gohl D.M."/>
            <person name="Silverstein K.A.T."/>
            <person name="Koren S."/>
            <person name="Bechman K.B."/>
            <person name="Herman A."/>
            <person name="Abrahante J.E."/>
            <person name="Garbe J."/>
        </authorList>
    </citation>
    <scope>NUCLEOTIDE SEQUENCE</scope>
    <source>
        <strain evidence="2">Duluth1</strain>
        <tissue evidence="2">Whole animal</tissue>
    </source>
</reference>
<dbReference type="AlphaFoldDB" id="A0A9D4RTK7"/>
<dbReference type="EMBL" id="JAIWYP010000001">
    <property type="protein sequence ID" value="KAH3878132.1"/>
    <property type="molecule type" value="Genomic_DNA"/>
</dbReference>
<gene>
    <name evidence="2" type="ORF">DPMN_002016</name>
</gene>
<comment type="caution">
    <text evidence="2">The sequence shown here is derived from an EMBL/GenBank/DDBJ whole genome shotgun (WGS) entry which is preliminary data.</text>
</comment>
<keyword evidence="1" id="KW-1133">Transmembrane helix</keyword>
<organism evidence="2 3">
    <name type="scientific">Dreissena polymorpha</name>
    <name type="common">Zebra mussel</name>
    <name type="synonym">Mytilus polymorpha</name>
    <dbReference type="NCBI Taxonomy" id="45954"/>
    <lineage>
        <taxon>Eukaryota</taxon>
        <taxon>Metazoa</taxon>
        <taxon>Spiralia</taxon>
        <taxon>Lophotrochozoa</taxon>
        <taxon>Mollusca</taxon>
        <taxon>Bivalvia</taxon>
        <taxon>Autobranchia</taxon>
        <taxon>Heteroconchia</taxon>
        <taxon>Euheterodonta</taxon>
        <taxon>Imparidentia</taxon>
        <taxon>Neoheterodontei</taxon>
        <taxon>Myida</taxon>
        <taxon>Dreissenoidea</taxon>
        <taxon>Dreissenidae</taxon>
        <taxon>Dreissena</taxon>
    </lineage>
</organism>
<keyword evidence="1" id="KW-0472">Membrane</keyword>
<keyword evidence="1" id="KW-0812">Transmembrane</keyword>
<evidence type="ECO:0000256" key="1">
    <source>
        <dbReference type="SAM" id="Phobius"/>
    </source>
</evidence>
<proteinExistence type="predicted"/>
<sequence length="84" mass="9646">MIKAEYEPKPKSFCHWACTLCPSLGLPPWLGEHIVPKSWIDTLDPVLKSLGRAYWIVTQAGHVLVTQVYAIIYFHMLIHMGNRK</sequence>
<reference evidence="2" key="1">
    <citation type="journal article" date="2019" name="bioRxiv">
        <title>The Genome of the Zebra Mussel, Dreissena polymorpha: A Resource for Invasive Species Research.</title>
        <authorList>
            <person name="McCartney M.A."/>
            <person name="Auch B."/>
            <person name="Kono T."/>
            <person name="Mallez S."/>
            <person name="Zhang Y."/>
            <person name="Obille A."/>
            <person name="Becker A."/>
            <person name="Abrahante J.E."/>
            <person name="Garbe J."/>
            <person name="Badalamenti J.P."/>
            <person name="Herman A."/>
            <person name="Mangelson H."/>
            <person name="Liachko I."/>
            <person name="Sullivan S."/>
            <person name="Sone E.D."/>
            <person name="Koren S."/>
            <person name="Silverstein K.A.T."/>
            <person name="Beckman K.B."/>
            <person name="Gohl D.M."/>
        </authorList>
    </citation>
    <scope>NUCLEOTIDE SEQUENCE</scope>
    <source>
        <strain evidence="2">Duluth1</strain>
        <tissue evidence="2">Whole animal</tissue>
    </source>
</reference>
<name>A0A9D4RTK7_DREPO</name>
<feature type="transmembrane region" description="Helical" evidence="1">
    <location>
        <begin position="53"/>
        <end position="74"/>
    </location>
</feature>
<keyword evidence="3" id="KW-1185">Reference proteome</keyword>
<evidence type="ECO:0000313" key="3">
    <source>
        <dbReference type="Proteomes" id="UP000828390"/>
    </source>
</evidence>
<dbReference type="Proteomes" id="UP000828390">
    <property type="component" value="Unassembled WGS sequence"/>
</dbReference>